<accession>A0A835T2F4</accession>
<keyword evidence="3" id="KW-1185">Reference proteome</keyword>
<evidence type="ECO:0000313" key="2">
    <source>
        <dbReference type="EMBL" id="KAG2437722.1"/>
    </source>
</evidence>
<evidence type="ECO:0000313" key="3">
    <source>
        <dbReference type="Proteomes" id="UP000613740"/>
    </source>
</evidence>
<keyword evidence="1" id="KW-0732">Signal</keyword>
<proteinExistence type="predicted"/>
<dbReference type="EMBL" id="JAEHOD010000045">
    <property type="protein sequence ID" value="KAG2437722.1"/>
    <property type="molecule type" value="Genomic_DNA"/>
</dbReference>
<dbReference type="AlphaFoldDB" id="A0A835T2F4"/>
<evidence type="ECO:0000256" key="1">
    <source>
        <dbReference type="SAM" id="SignalP"/>
    </source>
</evidence>
<comment type="caution">
    <text evidence="2">The sequence shown here is derived from an EMBL/GenBank/DDBJ whole genome shotgun (WGS) entry which is preliminary data.</text>
</comment>
<name>A0A835T2F4_9CHLO</name>
<sequence length="187" mass="18802">MLTQQHAPGRGVTGASAAFSAALLLASACCLLLAPAAVEARKVAAIGGGGLGGGGGGGSLSLHQYGRHLLACPAQPSAWCTSYYANCIDVVCTGTPSTGYSIYVSLRKSTTCATDVSWAACSRLTTTGKGTQCGTVTECKNAAGGTFGPSSSNDGQYCGQVTYFTYFVTDSSVISDGRVGLQVRTCG</sequence>
<dbReference type="Proteomes" id="UP000613740">
    <property type="component" value="Unassembled WGS sequence"/>
</dbReference>
<gene>
    <name evidence="2" type="ORF">HYH02_011100</name>
</gene>
<feature type="signal peptide" evidence="1">
    <location>
        <begin position="1"/>
        <end position="40"/>
    </location>
</feature>
<reference evidence="2" key="1">
    <citation type="journal article" date="2020" name="bioRxiv">
        <title>Comparative genomics of Chlamydomonas.</title>
        <authorList>
            <person name="Craig R.J."/>
            <person name="Hasan A.R."/>
            <person name="Ness R.W."/>
            <person name="Keightley P.D."/>
        </authorList>
    </citation>
    <scope>NUCLEOTIDE SEQUENCE</scope>
    <source>
        <strain evidence="2">CCAP 11/173</strain>
    </source>
</reference>
<feature type="chain" id="PRO_5032908557" evidence="1">
    <location>
        <begin position="41"/>
        <end position="187"/>
    </location>
</feature>
<protein>
    <submittedName>
        <fullName evidence="2">Uncharacterized protein</fullName>
    </submittedName>
</protein>
<organism evidence="2 3">
    <name type="scientific">Chlamydomonas schloesseri</name>
    <dbReference type="NCBI Taxonomy" id="2026947"/>
    <lineage>
        <taxon>Eukaryota</taxon>
        <taxon>Viridiplantae</taxon>
        <taxon>Chlorophyta</taxon>
        <taxon>core chlorophytes</taxon>
        <taxon>Chlorophyceae</taxon>
        <taxon>CS clade</taxon>
        <taxon>Chlamydomonadales</taxon>
        <taxon>Chlamydomonadaceae</taxon>
        <taxon>Chlamydomonas</taxon>
    </lineage>
</organism>